<keyword evidence="1" id="KW-0812">Transmembrane</keyword>
<protein>
    <submittedName>
        <fullName evidence="2">Uncharacterized protein</fullName>
    </submittedName>
</protein>
<keyword evidence="1" id="KW-0472">Membrane</keyword>
<dbReference type="EMBL" id="FOMJ01000001">
    <property type="protein sequence ID" value="SFC92408.1"/>
    <property type="molecule type" value="Genomic_DNA"/>
</dbReference>
<sequence>MPTFTVWRLAPDDPLIGEEPVRLNTALIDGRSTGAAGQYHRRQPLKLRNPANGRGALGYAMGGRVGRQDIRIGYETLNQLALQEGEPVEVRPATWTEMLGHYLRHPKGHVRLSMQLALLGVVLGLMGLVTGILSLVVSLL</sequence>
<keyword evidence="1" id="KW-1133">Transmembrane helix</keyword>
<dbReference type="STRING" id="1123397.SAMN05660831_00098"/>
<name>A0A1I1NAB6_9GAMM</name>
<evidence type="ECO:0000256" key="1">
    <source>
        <dbReference type="SAM" id="Phobius"/>
    </source>
</evidence>
<dbReference type="RefSeq" id="WP_093426796.1">
    <property type="nucleotide sequence ID" value="NZ_FOMJ01000001.1"/>
</dbReference>
<evidence type="ECO:0000313" key="2">
    <source>
        <dbReference type="EMBL" id="SFC92408.1"/>
    </source>
</evidence>
<reference evidence="2 3" key="1">
    <citation type="submission" date="2016-10" db="EMBL/GenBank/DDBJ databases">
        <authorList>
            <person name="de Groot N.N."/>
        </authorList>
    </citation>
    <scope>NUCLEOTIDE SEQUENCE [LARGE SCALE GENOMIC DNA]</scope>
    <source>
        <strain evidence="2 3">HL3</strain>
    </source>
</reference>
<dbReference type="OrthoDB" id="6198436at2"/>
<evidence type="ECO:0000313" key="3">
    <source>
        <dbReference type="Proteomes" id="UP000198611"/>
    </source>
</evidence>
<proteinExistence type="predicted"/>
<gene>
    <name evidence="2" type="ORF">SAMN05660831_00098</name>
</gene>
<feature type="transmembrane region" description="Helical" evidence="1">
    <location>
        <begin position="116"/>
        <end position="137"/>
    </location>
</feature>
<keyword evidence="3" id="KW-1185">Reference proteome</keyword>
<dbReference type="AlphaFoldDB" id="A0A1I1NAB6"/>
<dbReference type="Proteomes" id="UP000198611">
    <property type="component" value="Unassembled WGS sequence"/>
</dbReference>
<organism evidence="2 3">
    <name type="scientific">Thiohalospira halophila DSM 15071</name>
    <dbReference type="NCBI Taxonomy" id="1123397"/>
    <lineage>
        <taxon>Bacteria</taxon>
        <taxon>Pseudomonadati</taxon>
        <taxon>Pseudomonadota</taxon>
        <taxon>Gammaproteobacteria</taxon>
        <taxon>Thiohalospirales</taxon>
        <taxon>Thiohalospiraceae</taxon>
        <taxon>Thiohalospira</taxon>
    </lineage>
</organism>
<accession>A0A1I1NAB6</accession>